<feature type="compositionally biased region" description="Basic and acidic residues" evidence="7">
    <location>
        <begin position="1153"/>
        <end position="1175"/>
    </location>
</feature>
<feature type="region of interest" description="Disordered" evidence="7">
    <location>
        <begin position="1"/>
        <end position="31"/>
    </location>
</feature>
<feature type="compositionally biased region" description="Polar residues" evidence="7">
    <location>
        <begin position="1632"/>
        <end position="1644"/>
    </location>
</feature>
<name>A0A2B7Y4S6_POLH7</name>
<evidence type="ECO:0000256" key="6">
    <source>
        <dbReference type="ARBA" id="ARBA00023242"/>
    </source>
</evidence>
<proteinExistence type="predicted"/>
<keyword evidence="5" id="KW-0804">Transcription</keyword>
<dbReference type="EMBL" id="PDNA01000073">
    <property type="protein sequence ID" value="PGH16496.1"/>
    <property type="molecule type" value="Genomic_DNA"/>
</dbReference>
<feature type="compositionally biased region" description="Basic and acidic residues" evidence="7">
    <location>
        <begin position="852"/>
        <end position="866"/>
    </location>
</feature>
<evidence type="ECO:0000256" key="5">
    <source>
        <dbReference type="ARBA" id="ARBA00023163"/>
    </source>
</evidence>
<dbReference type="SUPFAM" id="SSF50978">
    <property type="entry name" value="WD40 repeat-like"/>
    <property type="match status" value="1"/>
</dbReference>
<gene>
    <name evidence="8" type="ORF">AJ80_05181</name>
</gene>
<dbReference type="PANTHER" id="PTHR15528:SF11">
    <property type="entry name" value="FI18188P1"/>
    <property type="match status" value="1"/>
</dbReference>
<evidence type="ECO:0000313" key="9">
    <source>
        <dbReference type="Proteomes" id="UP000224634"/>
    </source>
</evidence>
<feature type="region of interest" description="Disordered" evidence="7">
    <location>
        <begin position="403"/>
        <end position="453"/>
    </location>
</feature>
<evidence type="ECO:0000256" key="3">
    <source>
        <dbReference type="ARBA" id="ARBA00022884"/>
    </source>
</evidence>
<feature type="compositionally biased region" description="Polar residues" evidence="7">
    <location>
        <begin position="433"/>
        <end position="452"/>
    </location>
</feature>
<accession>A0A2B7Y4S6</accession>
<comment type="subcellular location">
    <subcellularLocation>
        <location evidence="1">Nucleus</location>
    </subcellularLocation>
</comment>
<evidence type="ECO:0000313" key="8">
    <source>
        <dbReference type="EMBL" id="PGH16496.1"/>
    </source>
</evidence>
<protein>
    <recommendedName>
        <fullName evidence="10">WD domain, G-beta repeat protein</fullName>
    </recommendedName>
</protein>
<feature type="region of interest" description="Disordered" evidence="7">
    <location>
        <begin position="1327"/>
        <end position="1404"/>
    </location>
</feature>
<feature type="compositionally biased region" description="Polar residues" evidence="7">
    <location>
        <begin position="360"/>
        <end position="372"/>
    </location>
</feature>
<feature type="compositionally biased region" description="Basic and acidic residues" evidence="7">
    <location>
        <begin position="1223"/>
        <end position="1258"/>
    </location>
</feature>
<dbReference type="InterPro" id="IPR036322">
    <property type="entry name" value="WD40_repeat_dom_sf"/>
</dbReference>
<keyword evidence="6" id="KW-0539">Nucleus</keyword>
<dbReference type="GO" id="GO:0045944">
    <property type="term" value="P:positive regulation of transcription by RNA polymerase II"/>
    <property type="evidence" value="ECO:0007669"/>
    <property type="project" value="TreeGrafter"/>
</dbReference>
<feature type="compositionally biased region" description="Polar residues" evidence="7">
    <location>
        <begin position="411"/>
        <end position="426"/>
    </location>
</feature>
<reference evidence="8 9" key="1">
    <citation type="submission" date="2017-10" db="EMBL/GenBank/DDBJ databases">
        <title>Comparative genomics in systemic dimorphic fungi from Ajellomycetaceae.</title>
        <authorList>
            <person name="Munoz J.F."/>
            <person name="Mcewen J.G."/>
            <person name="Clay O.K."/>
            <person name="Cuomo C.A."/>
        </authorList>
    </citation>
    <scope>NUCLEOTIDE SEQUENCE [LARGE SCALE GENOMIC DNA]</scope>
    <source>
        <strain evidence="8 9">UAMH7299</strain>
    </source>
</reference>
<dbReference type="GO" id="GO:0003723">
    <property type="term" value="F:RNA binding"/>
    <property type="evidence" value="ECO:0007669"/>
    <property type="project" value="UniProtKB-KW"/>
</dbReference>
<feature type="compositionally biased region" description="Basic and acidic residues" evidence="7">
    <location>
        <begin position="1109"/>
        <end position="1129"/>
    </location>
</feature>
<keyword evidence="3" id="KW-0694">RNA-binding</keyword>
<feature type="compositionally biased region" description="Pro residues" evidence="7">
    <location>
        <begin position="1507"/>
        <end position="1518"/>
    </location>
</feature>
<feature type="compositionally biased region" description="Low complexity" evidence="7">
    <location>
        <begin position="12"/>
        <end position="22"/>
    </location>
</feature>
<comment type="caution">
    <text evidence="8">The sequence shown here is derived from an EMBL/GenBank/DDBJ whole genome shotgun (WGS) entry which is preliminary data.</text>
</comment>
<keyword evidence="2" id="KW-0597">Phosphoprotein</keyword>
<feature type="compositionally biased region" description="Low complexity" evidence="7">
    <location>
        <begin position="997"/>
        <end position="1012"/>
    </location>
</feature>
<feature type="region of interest" description="Disordered" evidence="7">
    <location>
        <begin position="1580"/>
        <end position="1644"/>
    </location>
</feature>
<keyword evidence="9" id="KW-1185">Reference proteome</keyword>
<feature type="region of interest" description="Disordered" evidence="7">
    <location>
        <begin position="1500"/>
        <end position="1534"/>
    </location>
</feature>
<feature type="compositionally biased region" description="Basic and acidic residues" evidence="7">
    <location>
        <begin position="373"/>
        <end position="387"/>
    </location>
</feature>
<feature type="compositionally biased region" description="Polar residues" evidence="7">
    <location>
        <begin position="958"/>
        <end position="970"/>
    </location>
</feature>
<evidence type="ECO:0000256" key="7">
    <source>
        <dbReference type="SAM" id="MobiDB-lite"/>
    </source>
</evidence>
<feature type="compositionally biased region" description="Basic residues" evidence="7">
    <location>
        <begin position="1210"/>
        <end position="1222"/>
    </location>
</feature>
<evidence type="ECO:0000256" key="1">
    <source>
        <dbReference type="ARBA" id="ARBA00004123"/>
    </source>
</evidence>
<dbReference type="GO" id="GO:0005634">
    <property type="term" value="C:nucleus"/>
    <property type="evidence" value="ECO:0007669"/>
    <property type="project" value="UniProtKB-SubCell"/>
</dbReference>
<evidence type="ECO:0008006" key="10">
    <source>
        <dbReference type="Google" id="ProtNLM"/>
    </source>
</evidence>
<dbReference type="PANTHER" id="PTHR15528">
    <property type="entry name" value="PEROXISOME PROLIFERATOR ACTIVATED RECEPTOR GAMMA COACTIVATOR 1 PGC-1 -RELATED"/>
    <property type="match status" value="1"/>
</dbReference>
<sequence length="1644" mass="179682">MSVEQLARHRSGSSGSRSASGPLIPPSPPYNPNDGFEPCAATASMFLFAQSSSVLCLHHDTLAVERRFERHEENIQFVCVDNVSERGAGRLVVSYDVGQTAIIWDLFTGSEISRFASFEPIRTASWMRNGNVSFGNAKGEVILFEPSTSEHISARTIFDPITSLAPANDCRTYAIGYQNGSILIASLQPNFNILHTLTTSRAPAPVVSLAWHASSTKQKSDMLASQTTEGDLMVWSVSKHPLMESPRVIRVLKRSEYGSIGPKWLAWSKNGRIVQFSEGETWAWDVRTKHVTYEPVPTVQGVRGVANYGPTATFFTLGPDHTVQQYDLSDSATLVADVQHLPVDSHTAPETRPKPPQSEPALTSGNLSQHTNAELKERTKNVSPMVKKEPFDMATLELARQDRNALASPVSERSQTNSISSASSRGYNRGIRSPQSRSIYSGTTFSMSSPVRSVSDMPLYTGNSLNYAPSVSTSRSYRGGSRLRHELIPSPVDKPITELLPYTRGRLNDVPYQPPRPLDENNLTPEDLRRQMLSVVFGWDSDIEDLIRDELARHPVGSQNSVFLGRWLGDSEPDVMANMISPNSSAFHDWMLLALSQLGNTTQTKKLGQTLVQKLLAKGDIHASAAVLIGMGDRNDAIEVYVSRHQYMEAILLTCLIMPSEWQRQAYLVRKWGEHVVQNSQQHLAIRCFSCTAVEPSEPWASPTAQMTSLLSEQMARQGQESPILNFTPSAATGSGPATKNPALKLITSFDPNPGPLFKFPGLMSADRTPTNAPGVTPIADSALVESATRSPGAPGYFGRHNNNSARTLSARAVTPIGYAKQRLSSIGETPVDVMSPTFPAPRSLPTPVDSGSEREKEKAKEKEEVATENPGLSEQPTDDPSAPPLLLTSARYDPKTESRRETPQTAFPPSPKQNGASDRPMSPSIALAQALAGHSRSRNGSRDRKPEGLHIQWPPVQLTQSSVGTSGDSPSALRRSMSHKANNRDGDSIISPALTANSARSARSAATSVRSIDPYISSLDEASYYSKHHRGSRERHNSSVDSPVVGHPRQSSRVRSKERRGRSHQRYIQPAKRSPSSPIPMSPEDLALYTSNTENTDDQSGSRRHRSRSEQRDGTKVRGSSKIRDRVRSRSPLRAAAALNDRNSSRTTVRRHSPEAPRDRTARRGRSKQRELHTGLRSPSSPLPMSPPTAGFGTDRDVEDNLRLVNVDRKHRLRSRQRSSSRRPERGTSSRRDSSPDRRRGRERSQSRQPYDHELSASHHRYAQGIDAHLISPIERQPPELQGFAERAKKEIAAAELEARRLSLQRRPSVPAIPLPGETPTAIVVRPRAADSPLGSGLSFSQRATGRPNISPANSNYSDSNSSGRGGASSVSVGLPATPRAMRHPKYSTGYTDATPPAVPEIPDSFSLDQISLNVDQGIQRAMSAPPEEVAYANGLPAHPHFQRQIPSSRISKYVAHRREGSLDMGKRSPTTSRHASIDAAIDPTQIFGLENAASPPLLPELQHLQPPPPPPPPPVAPEQLSASLSEERNSLSSGVGTINILIDDKPGTAPPTTFVEPPIIQRPATTAPLSSLEVIPAAGRRSAEPHRRGRSVNENLTSKIRSFTGRMRSTSRGPTRSPPAEKTDGPSPYESISISSVMDNKI</sequence>
<dbReference type="FunFam" id="2.130.10.10:FF:000577">
    <property type="entry name" value="WD domain G-beta repeat protein"/>
    <property type="match status" value="1"/>
</dbReference>
<dbReference type="Proteomes" id="UP000224634">
    <property type="component" value="Unassembled WGS sequence"/>
</dbReference>
<dbReference type="STRING" id="1447883.A0A2B7Y4S6"/>
<dbReference type="OrthoDB" id="7326421at2759"/>
<feature type="compositionally biased region" description="Basic and acidic residues" evidence="7">
    <location>
        <begin position="893"/>
        <end position="903"/>
    </location>
</feature>
<feature type="compositionally biased region" description="Low complexity" evidence="7">
    <location>
        <begin position="1359"/>
        <end position="1375"/>
    </location>
</feature>
<feature type="region of interest" description="Disordered" evidence="7">
    <location>
        <begin position="828"/>
        <end position="1258"/>
    </location>
</feature>
<evidence type="ECO:0000256" key="2">
    <source>
        <dbReference type="ARBA" id="ARBA00022553"/>
    </source>
</evidence>
<dbReference type="Gene3D" id="2.130.10.10">
    <property type="entry name" value="YVTN repeat-like/Quinoprotein amine dehydrogenase"/>
    <property type="match status" value="1"/>
</dbReference>
<feature type="compositionally biased region" description="Basic and acidic residues" evidence="7">
    <location>
        <begin position="1195"/>
        <end position="1209"/>
    </location>
</feature>
<dbReference type="InterPro" id="IPR034605">
    <property type="entry name" value="PGC-1"/>
</dbReference>
<feature type="compositionally biased region" description="Polar residues" evidence="7">
    <location>
        <begin position="1594"/>
        <end position="1616"/>
    </location>
</feature>
<dbReference type="GO" id="GO:0003712">
    <property type="term" value="F:transcription coregulator activity"/>
    <property type="evidence" value="ECO:0007669"/>
    <property type="project" value="InterPro"/>
</dbReference>
<dbReference type="InterPro" id="IPR015943">
    <property type="entry name" value="WD40/YVTN_repeat-like_dom_sf"/>
</dbReference>
<evidence type="ECO:0000256" key="4">
    <source>
        <dbReference type="ARBA" id="ARBA00023015"/>
    </source>
</evidence>
<feature type="compositionally biased region" description="Basic residues" evidence="7">
    <location>
        <begin position="1051"/>
        <end position="1066"/>
    </location>
</feature>
<feature type="region of interest" description="Disordered" evidence="7">
    <location>
        <begin position="345"/>
        <end position="387"/>
    </location>
</feature>
<organism evidence="8 9">
    <name type="scientific">Polytolypa hystricis (strain UAMH7299)</name>
    <dbReference type="NCBI Taxonomy" id="1447883"/>
    <lineage>
        <taxon>Eukaryota</taxon>
        <taxon>Fungi</taxon>
        <taxon>Dikarya</taxon>
        <taxon>Ascomycota</taxon>
        <taxon>Pezizomycotina</taxon>
        <taxon>Eurotiomycetes</taxon>
        <taxon>Eurotiomycetidae</taxon>
        <taxon>Onygenales</taxon>
        <taxon>Onygenales incertae sedis</taxon>
        <taxon>Polytolypa</taxon>
    </lineage>
</organism>
<keyword evidence="4" id="KW-0805">Transcription regulation</keyword>